<gene>
    <name evidence="2" type="ORF">B0I18_105115</name>
</gene>
<name>A0A2P8D2T0_9BACT</name>
<dbReference type="Proteomes" id="UP000240572">
    <property type="component" value="Unassembled WGS sequence"/>
</dbReference>
<protein>
    <submittedName>
        <fullName evidence="2">Uncharacterized protein</fullName>
    </submittedName>
</protein>
<keyword evidence="1" id="KW-0732">Signal</keyword>
<sequence>MRNVLALLVFFVLAGTAHRAQAGSITFYNFSGYNYEGYLIGSNTWPSSYSTYYEQYVVAPAGTTTVGFADPTALPSPSGPGLPALSTGMFVGMKGFCTGAGLPSNNGAVGRVGNHMGYPTNQSTPGFYSVQWNPGGSNNDAIIVLLP</sequence>
<dbReference type="EMBL" id="PYGD01000005">
    <property type="protein sequence ID" value="PSK91532.1"/>
    <property type="molecule type" value="Genomic_DNA"/>
</dbReference>
<evidence type="ECO:0000313" key="2">
    <source>
        <dbReference type="EMBL" id="PSK91532.1"/>
    </source>
</evidence>
<organism evidence="2 3">
    <name type="scientific">Taibaiella chishuiensis</name>
    <dbReference type="NCBI Taxonomy" id="1434707"/>
    <lineage>
        <taxon>Bacteria</taxon>
        <taxon>Pseudomonadati</taxon>
        <taxon>Bacteroidota</taxon>
        <taxon>Chitinophagia</taxon>
        <taxon>Chitinophagales</taxon>
        <taxon>Chitinophagaceae</taxon>
        <taxon>Taibaiella</taxon>
    </lineage>
</organism>
<accession>A0A2P8D2T0</accession>
<comment type="caution">
    <text evidence="2">The sequence shown here is derived from an EMBL/GenBank/DDBJ whole genome shotgun (WGS) entry which is preliminary data.</text>
</comment>
<dbReference type="RefSeq" id="WP_106523430.1">
    <property type="nucleotide sequence ID" value="NZ_PYGD01000005.1"/>
</dbReference>
<evidence type="ECO:0000313" key="3">
    <source>
        <dbReference type="Proteomes" id="UP000240572"/>
    </source>
</evidence>
<reference evidence="2 3" key="1">
    <citation type="submission" date="2018-03" db="EMBL/GenBank/DDBJ databases">
        <title>Genomic Encyclopedia of Type Strains, Phase III (KMG-III): the genomes of soil and plant-associated and newly described type strains.</title>
        <authorList>
            <person name="Whitman W."/>
        </authorList>
    </citation>
    <scope>NUCLEOTIDE SEQUENCE [LARGE SCALE GENOMIC DNA]</scope>
    <source>
        <strain evidence="2 3">CGMCC 1.12700</strain>
    </source>
</reference>
<feature type="signal peptide" evidence="1">
    <location>
        <begin position="1"/>
        <end position="22"/>
    </location>
</feature>
<evidence type="ECO:0000256" key="1">
    <source>
        <dbReference type="SAM" id="SignalP"/>
    </source>
</evidence>
<proteinExistence type="predicted"/>
<dbReference type="AlphaFoldDB" id="A0A2P8D2T0"/>
<keyword evidence="3" id="KW-1185">Reference proteome</keyword>
<feature type="chain" id="PRO_5015145324" evidence="1">
    <location>
        <begin position="23"/>
        <end position="147"/>
    </location>
</feature>